<proteinExistence type="predicted"/>
<keyword evidence="3" id="KW-1185">Reference proteome</keyword>
<keyword evidence="1" id="KW-0812">Transmembrane</keyword>
<accession>A0AAV0ZLC5</accession>
<dbReference type="AlphaFoldDB" id="A0AAV0ZLC5"/>
<gene>
    <name evidence="2" type="ORF">VFH_II153880</name>
</gene>
<evidence type="ECO:0000313" key="2">
    <source>
        <dbReference type="EMBL" id="CAI8598979.1"/>
    </source>
</evidence>
<protein>
    <submittedName>
        <fullName evidence="2">Uncharacterized protein</fullName>
    </submittedName>
</protein>
<dbReference type="EMBL" id="OX451737">
    <property type="protein sequence ID" value="CAI8598979.1"/>
    <property type="molecule type" value="Genomic_DNA"/>
</dbReference>
<reference evidence="2 3" key="1">
    <citation type="submission" date="2023-01" db="EMBL/GenBank/DDBJ databases">
        <authorList>
            <person name="Kreplak J."/>
        </authorList>
    </citation>
    <scope>NUCLEOTIDE SEQUENCE [LARGE SCALE GENOMIC DNA]</scope>
</reference>
<organism evidence="2 3">
    <name type="scientific">Vicia faba</name>
    <name type="common">Broad bean</name>
    <name type="synonym">Faba vulgaris</name>
    <dbReference type="NCBI Taxonomy" id="3906"/>
    <lineage>
        <taxon>Eukaryota</taxon>
        <taxon>Viridiplantae</taxon>
        <taxon>Streptophyta</taxon>
        <taxon>Embryophyta</taxon>
        <taxon>Tracheophyta</taxon>
        <taxon>Spermatophyta</taxon>
        <taxon>Magnoliopsida</taxon>
        <taxon>eudicotyledons</taxon>
        <taxon>Gunneridae</taxon>
        <taxon>Pentapetalae</taxon>
        <taxon>rosids</taxon>
        <taxon>fabids</taxon>
        <taxon>Fabales</taxon>
        <taxon>Fabaceae</taxon>
        <taxon>Papilionoideae</taxon>
        <taxon>50 kb inversion clade</taxon>
        <taxon>NPAAA clade</taxon>
        <taxon>Hologalegina</taxon>
        <taxon>IRL clade</taxon>
        <taxon>Fabeae</taxon>
        <taxon>Vicia</taxon>
    </lineage>
</organism>
<dbReference type="Proteomes" id="UP001157006">
    <property type="component" value="Chromosome 2"/>
</dbReference>
<evidence type="ECO:0000256" key="1">
    <source>
        <dbReference type="SAM" id="Phobius"/>
    </source>
</evidence>
<keyword evidence="1" id="KW-0472">Membrane</keyword>
<feature type="transmembrane region" description="Helical" evidence="1">
    <location>
        <begin position="52"/>
        <end position="70"/>
    </location>
</feature>
<name>A0AAV0ZLC5_VICFA</name>
<keyword evidence="1" id="KW-1133">Transmembrane helix</keyword>
<sequence>MDARIMRIENKNRTILRRTYSAYKGLRLPGFDWDSLCVLPGIDWDQYEALKMPLGLISISHFFVIFYKVVMPLQVIANPDFCVLGLLMYCTLYYGHKLGPNLALSMLMNLI</sequence>
<evidence type="ECO:0000313" key="3">
    <source>
        <dbReference type="Proteomes" id="UP001157006"/>
    </source>
</evidence>